<feature type="compositionally biased region" description="Low complexity" evidence="1">
    <location>
        <begin position="438"/>
        <end position="451"/>
    </location>
</feature>
<feature type="compositionally biased region" description="Basic residues" evidence="1">
    <location>
        <begin position="200"/>
        <end position="209"/>
    </location>
</feature>
<dbReference type="EMBL" id="JAIFTL010000219">
    <property type="protein sequence ID" value="KAG9321231.1"/>
    <property type="molecule type" value="Genomic_DNA"/>
</dbReference>
<dbReference type="GO" id="GO:0000981">
    <property type="term" value="F:DNA-binding transcription factor activity, RNA polymerase II-specific"/>
    <property type="evidence" value="ECO:0007669"/>
    <property type="project" value="InterPro"/>
</dbReference>
<sequence>MATSTLQLLPSANDIAQLDPASLAAIPGVAYDLKRLKVYSSCLRCRAKKVKCDRKEPCSRCEKHSVECSYRELASVQLDIRQFQRHLNNPKIRKDGAGIITSTATPVITLPSAARSAGAHPSSVTTSPSLSPARGGSNQDNNHSSRDGGREYTASASCSPSLASAYSPLALERPAQQTIREFTDIEGSPSRPAAIDRARVLKVHRRKPSSKSANASEESCSEPHCTRMDLRDITRDISEQVDRVRLSESEERADDTAMATTPSDHPQHDNADVPIWRAQAIGKHKQTVHEQDLAETFGLAAYLKAKEMEISQDPGRAGQTIDYEMELERALAQRMPTSFSRPERSFSRARKNGLSSAYSPSTPYARPSHCQLSSTSSLSSPGTNPSRSSANGHSASSTASAQPPAAAQCCCQIAAQQGQTLGSCPYSNVSHAGYENHSVPSSPAPSSSQSPNIGYEDTPRIAYSPSYSPGYKHKEHEETTSSIVAGVSQKPFPPQIKTWSPSYATILPPLSISPSSHSSSSMNMDVCSPRMELPPIRLPPLSSSDRTTLVVGRDDEEPVQIECKYNEPNVDAWDMIEKPISRTVPVTTKRGRSVKMEMGWILS</sequence>
<proteinExistence type="predicted"/>
<feature type="region of interest" description="Disordered" evidence="1">
    <location>
        <begin position="244"/>
        <end position="269"/>
    </location>
</feature>
<dbReference type="Proteomes" id="UP000717515">
    <property type="component" value="Unassembled WGS sequence"/>
</dbReference>
<dbReference type="CDD" id="cd00067">
    <property type="entry name" value="GAL4"/>
    <property type="match status" value="1"/>
</dbReference>
<organism evidence="3 4">
    <name type="scientific">Mortierella alpina</name>
    <name type="common">Oleaginous fungus</name>
    <name type="synonym">Mortierella renispora</name>
    <dbReference type="NCBI Taxonomy" id="64518"/>
    <lineage>
        <taxon>Eukaryota</taxon>
        <taxon>Fungi</taxon>
        <taxon>Fungi incertae sedis</taxon>
        <taxon>Mucoromycota</taxon>
        <taxon>Mortierellomycotina</taxon>
        <taxon>Mortierellomycetes</taxon>
        <taxon>Mortierellales</taxon>
        <taxon>Mortierellaceae</taxon>
        <taxon>Mortierella</taxon>
    </lineage>
</organism>
<comment type="caution">
    <text evidence="3">The sequence shown here is derived from an EMBL/GenBank/DDBJ whole genome shotgun (WGS) entry which is preliminary data.</text>
</comment>
<evidence type="ECO:0000313" key="3">
    <source>
        <dbReference type="EMBL" id="KAG9321231.1"/>
    </source>
</evidence>
<dbReference type="InterPro" id="IPR001138">
    <property type="entry name" value="Zn2Cys6_DnaBD"/>
</dbReference>
<dbReference type="InterPro" id="IPR036864">
    <property type="entry name" value="Zn2-C6_fun-type_DNA-bd_sf"/>
</dbReference>
<feature type="compositionally biased region" description="Polar residues" evidence="1">
    <location>
        <begin position="353"/>
        <end position="362"/>
    </location>
</feature>
<reference evidence="3" key="1">
    <citation type="submission" date="2021-07" db="EMBL/GenBank/DDBJ databases">
        <title>Draft genome of Mortierella alpina, strain LL118, isolated from an aspen leaf litter sample.</title>
        <authorList>
            <person name="Yang S."/>
            <person name="Vinatzer B.A."/>
        </authorList>
    </citation>
    <scope>NUCLEOTIDE SEQUENCE</scope>
    <source>
        <strain evidence="3">LL118</strain>
    </source>
</reference>
<evidence type="ECO:0000259" key="2">
    <source>
        <dbReference type="PROSITE" id="PS50048"/>
    </source>
</evidence>
<gene>
    <name evidence="3" type="ORF">KVV02_008151</name>
</gene>
<feature type="domain" description="Zn(2)-C6 fungal-type" evidence="2">
    <location>
        <begin position="41"/>
        <end position="70"/>
    </location>
</feature>
<dbReference type="PROSITE" id="PS00463">
    <property type="entry name" value="ZN2_CY6_FUNGAL_1"/>
    <property type="match status" value="1"/>
</dbReference>
<dbReference type="Pfam" id="PF00172">
    <property type="entry name" value="Zn_clus"/>
    <property type="match status" value="1"/>
</dbReference>
<name>A0A9P8CWJ1_MORAP</name>
<dbReference type="AlphaFoldDB" id="A0A9P8CWJ1"/>
<dbReference type="Gene3D" id="4.10.240.10">
    <property type="entry name" value="Zn(2)-C6 fungal-type DNA-binding domain"/>
    <property type="match status" value="1"/>
</dbReference>
<feature type="compositionally biased region" description="Low complexity" evidence="1">
    <location>
        <begin position="121"/>
        <end position="132"/>
    </location>
</feature>
<evidence type="ECO:0000313" key="4">
    <source>
        <dbReference type="Proteomes" id="UP000717515"/>
    </source>
</evidence>
<dbReference type="SMART" id="SM00066">
    <property type="entry name" value="GAL4"/>
    <property type="match status" value="1"/>
</dbReference>
<feature type="region of interest" description="Disordered" evidence="1">
    <location>
        <begin position="182"/>
        <end position="224"/>
    </location>
</feature>
<dbReference type="GO" id="GO:0008270">
    <property type="term" value="F:zinc ion binding"/>
    <property type="evidence" value="ECO:0007669"/>
    <property type="project" value="InterPro"/>
</dbReference>
<evidence type="ECO:0000256" key="1">
    <source>
        <dbReference type="SAM" id="MobiDB-lite"/>
    </source>
</evidence>
<feature type="region of interest" description="Disordered" evidence="1">
    <location>
        <begin position="435"/>
        <end position="473"/>
    </location>
</feature>
<dbReference type="PROSITE" id="PS50048">
    <property type="entry name" value="ZN2_CY6_FUNGAL_2"/>
    <property type="match status" value="1"/>
</dbReference>
<protein>
    <recommendedName>
        <fullName evidence="2">Zn(2)-C6 fungal-type domain-containing protein</fullName>
    </recommendedName>
</protein>
<dbReference type="SUPFAM" id="SSF57701">
    <property type="entry name" value="Zn2/Cys6 DNA-binding domain"/>
    <property type="match status" value="1"/>
</dbReference>
<accession>A0A9P8CWJ1</accession>
<feature type="region of interest" description="Disordered" evidence="1">
    <location>
        <begin position="334"/>
        <end position="399"/>
    </location>
</feature>
<feature type="region of interest" description="Disordered" evidence="1">
    <location>
        <begin position="113"/>
        <end position="156"/>
    </location>
</feature>
<feature type="compositionally biased region" description="Low complexity" evidence="1">
    <location>
        <begin position="372"/>
        <end position="399"/>
    </location>
</feature>